<evidence type="ECO:0000256" key="7">
    <source>
        <dbReference type="ARBA" id="ARBA00022605"/>
    </source>
</evidence>
<dbReference type="GO" id="GO:0000162">
    <property type="term" value="P:L-tryptophan biosynthetic process"/>
    <property type="evidence" value="ECO:0007669"/>
    <property type="project" value="TreeGrafter"/>
</dbReference>
<dbReference type="InterPro" id="IPR023016">
    <property type="entry name" value="HisA/PriA"/>
</dbReference>
<evidence type="ECO:0000256" key="4">
    <source>
        <dbReference type="ARBA" id="ARBA00009667"/>
    </source>
</evidence>
<dbReference type="InterPro" id="IPR044524">
    <property type="entry name" value="Isoase_HisA-like"/>
</dbReference>
<comment type="subcellular location">
    <subcellularLocation>
        <location evidence="2">Cytoplasm</location>
    </subcellularLocation>
</comment>
<evidence type="ECO:0000256" key="6">
    <source>
        <dbReference type="ARBA" id="ARBA00022490"/>
    </source>
</evidence>
<dbReference type="GO" id="GO:0003949">
    <property type="term" value="F:1-(5-phosphoribosyl)-5-[(5-phosphoribosylamino)methylideneamino]imidazole-4-carboxamide isomerase activity"/>
    <property type="evidence" value="ECO:0007669"/>
    <property type="project" value="UniProtKB-EC"/>
</dbReference>
<proteinExistence type="inferred from homology"/>
<sequence length="236" mass="24660">MKIFPAVDLYEGKVVRLTQGDYSRRRVYELSPLDAAKSFRDAGCPRIHVVDLEGARAGEPKHLKELSAIASLGLFVQYGGGLRSAEAVARAVSAGAGRVMAGSLIFKDLGRASELSARFGDKIMAAVDIKNGKVVHSGWLAATEFSAAEAVDKLFAMGFSSFLVTQTERDGMMSGTDASVYGSLAARGRFIAAAGGVTDLYDIRALAAAGVDAAVVGKSLYEGGITLAEALDACSE</sequence>
<keyword evidence="6" id="KW-0963">Cytoplasm</keyword>
<organism evidence="10">
    <name type="scientific">bioreactor metagenome</name>
    <dbReference type="NCBI Taxonomy" id="1076179"/>
    <lineage>
        <taxon>unclassified sequences</taxon>
        <taxon>metagenomes</taxon>
        <taxon>ecological metagenomes</taxon>
    </lineage>
</organism>
<accession>A0A645ACH9</accession>
<comment type="pathway">
    <text evidence="3">Amino-acid biosynthesis; L-histidine biosynthesis; L-histidine from 5-phospho-alpha-D-ribose 1-diphosphate: step 4/9.</text>
</comment>
<dbReference type="Pfam" id="PF00977">
    <property type="entry name" value="His_biosynth"/>
    <property type="match status" value="1"/>
</dbReference>
<keyword evidence="7" id="KW-0028">Amino-acid biosynthesis</keyword>
<dbReference type="PANTHER" id="PTHR43090">
    <property type="entry name" value="1-(5-PHOSPHORIBOSYL)-5-[(5-PHOSPHORIBOSYLAMINO)METHYLIDENEAMINO] IMIDAZOLE-4-CARBOXAMIDE ISOMERASE"/>
    <property type="match status" value="1"/>
</dbReference>
<comment type="caution">
    <text evidence="10">The sequence shown here is derived from an EMBL/GenBank/DDBJ whole genome shotgun (WGS) entry which is preliminary data.</text>
</comment>
<dbReference type="GO" id="GO:0005737">
    <property type="term" value="C:cytoplasm"/>
    <property type="evidence" value="ECO:0007669"/>
    <property type="project" value="UniProtKB-SubCell"/>
</dbReference>
<dbReference type="SUPFAM" id="SSF51366">
    <property type="entry name" value="Ribulose-phoshate binding barrel"/>
    <property type="match status" value="1"/>
</dbReference>
<evidence type="ECO:0000256" key="1">
    <source>
        <dbReference type="ARBA" id="ARBA00000901"/>
    </source>
</evidence>
<evidence type="ECO:0000313" key="10">
    <source>
        <dbReference type="EMBL" id="MPM50912.1"/>
    </source>
</evidence>
<dbReference type="EC" id="5.3.1.16" evidence="5"/>
<dbReference type="GO" id="GO:0000105">
    <property type="term" value="P:L-histidine biosynthetic process"/>
    <property type="evidence" value="ECO:0007669"/>
    <property type="project" value="UniProtKB-UniPathway"/>
</dbReference>
<keyword evidence="9 10" id="KW-0413">Isomerase</keyword>
<dbReference type="InterPro" id="IPR006062">
    <property type="entry name" value="His_biosynth"/>
</dbReference>
<dbReference type="EMBL" id="VSSQ01013180">
    <property type="protein sequence ID" value="MPM50912.1"/>
    <property type="molecule type" value="Genomic_DNA"/>
</dbReference>
<dbReference type="InterPro" id="IPR011060">
    <property type="entry name" value="RibuloseP-bd_barrel"/>
</dbReference>
<dbReference type="AlphaFoldDB" id="A0A645ACH9"/>
<dbReference type="CDD" id="cd04732">
    <property type="entry name" value="HisA"/>
    <property type="match status" value="1"/>
</dbReference>
<evidence type="ECO:0000256" key="8">
    <source>
        <dbReference type="ARBA" id="ARBA00023102"/>
    </source>
</evidence>
<dbReference type="InterPro" id="IPR013785">
    <property type="entry name" value="Aldolase_TIM"/>
</dbReference>
<gene>
    <name evidence="10" type="primary">hisA_26</name>
    <name evidence="10" type="ORF">SDC9_97658</name>
</gene>
<evidence type="ECO:0000256" key="5">
    <source>
        <dbReference type="ARBA" id="ARBA00012550"/>
    </source>
</evidence>
<dbReference type="HAMAP" id="MF_01014">
    <property type="entry name" value="HisA"/>
    <property type="match status" value="1"/>
</dbReference>
<dbReference type="Gene3D" id="3.20.20.70">
    <property type="entry name" value="Aldolase class I"/>
    <property type="match status" value="1"/>
</dbReference>
<dbReference type="PANTHER" id="PTHR43090:SF2">
    <property type="entry name" value="1-(5-PHOSPHORIBOSYL)-5-[(5-PHOSPHORIBOSYLAMINO)METHYLIDENEAMINO] IMIDAZOLE-4-CARBOXAMIDE ISOMERASE"/>
    <property type="match status" value="1"/>
</dbReference>
<evidence type="ECO:0000256" key="2">
    <source>
        <dbReference type="ARBA" id="ARBA00004496"/>
    </source>
</evidence>
<protein>
    <recommendedName>
        <fullName evidence="5">1-(5-phosphoribosyl)-5-[(5-phosphoribosylamino)methylideneamino]imidazole-4-carboxamideisomerase</fullName>
        <ecNumber evidence="5">5.3.1.16</ecNumber>
    </recommendedName>
</protein>
<keyword evidence="8" id="KW-0368">Histidine biosynthesis</keyword>
<comment type="catalytic activity">
    <reaction evidence="1">
        <text>1-(5-phospho-beta-D-ribosyl)-5-[(5-phospho-beta-D-ribosylamino)methylideneamino]imidazole-4-carboxamide = 5-[(5-phospho-1-deoxy-D-ribulos-1-ylimino)methylamino]-1-(5-phospho-beta-D-ribosyl)imidazole-4-carboxamide</text>
        <dbReference type="Rhea" id="RHEA:15469"/>
        <dbReference type="ChEBI" id="CHEBI:58435"/>
        <dbReference type="ChEBI" id="CHEBI:58525"/>
        <dbReference type="EC" id="5.3.1.16"/>
    </reaction>
</comment>
<evidence type="ECO:0000256" key="3">
    <source>
        <dbReference type="ARBA" id="ARBA00005133"/>
    </source>
</evidence>
<name>A0A645ACH9_9ZZZZ</name>
<dbReference type="FunFam" id="3.20.20.70:FF:000009">
    <property type="entry name" value="1-(5-phosphoribosyl)-5-[(5-phosphoribosylamino)methylideneamino] imidazole-4-carboxamide isomerase"/>
    <property type="match status" value="1"/>
</dbReference>
<dbReference type="UniPathway" id="UPA00031">
    <property type="reaction ID" value="UER00009"/>
</dbReference>
<reference evidence="10" key="1">
    <citation type="submission" date="2019-08" db="EMBL/GenBank/DDBJ databases">
        <authorList>
            <person name="Kucharzyk K."/>
            <person name="Murdoch R.W."/>
            <person name="Higgins S."/>
            <person name="Loffler F."/>
        </authorList>
    </citation>
    <scope>NUCLEOTIDE SEQUENCE</scope>
</reference>
<comment type="similarity">
    <text evidence="4">Belongs to the HisA/HisF family.</text>
</comment>
<evidence type="ECO:0000256" key="9">
    <source>
        <dbReference type="ARBA" id="ARBA00023235"/>
    </source>
</evidence>